<reference evidence="1" key="4">
    <citation type="submission" date="2025-09" db="UniProtKB">
        <authorList>
            <consortium name="Ensembl"/>
        </authorList>
    </citation>
    <scope>IDENTIFICATION</scope>
</reference>
<keyword evidence="2" id="KW-1185">Reference proteome</keyword>
<reference evidence="1" key="2">
    <citation type="journal article" date="2008" name="Genome Biol.">
        <title>Improved genome assembly and evidence-based global gene model set for the chordate Ciona intestinalis: new insight into intron and operon populations.</title>
        <authorList>
            <person name="Satou Y."/>
            <person name="Mineta K."/>
            <person name="Ogasawara M."/>
            <person name="Sasakura Y."/>
            <person name="Shoguchi E."/>
            <person name="Ueno K."/>
            <person name="Yamada L."/>
            <person name="Matsumoto J."/>
            <person name="Wasserscheid J."/>
            <person name="Dewar K."/>
            <person name="Wiley G.B."/>
            <person name="Macmil S.L."/>
            <person name="Roe B.A."/>
            <person name="Zeller R.W."/>
            <person name="Hastings K.E."/>
            <person name="Lemaire P."/>
            <person name="Lindquist E."/>
            <person name="Endo T."/>
            <person name="Hotta K."/>
            <person name="Inaba K."/>
        </authorList>
    </citation>
    <scope>NUCLEOTIDE SEQUENCE [LARGE SCALE GENOMIC DNA]</scope>
    <source>
        <strain evidence="1">wild type</strain>
    </source>
</reference>
<evidence type="ECO:0000313" key="2">
    <source>
        <dbReference type="Proteomes" id="UP000008144"/>
    </source>
</evidence>
<dbReference type="InParanoid" id="H2XTA9"/>
<organism evidence="1 2">
    <name type="scientific">Ciona intestinalis</name>
    <name type="common">Transparent sea squirt</name>
    <name type="synonym">Ascidia intestinalis</name>
    <dbReference type="NCBI Taxonomy" id="7719"/>
    <lineage>
        <taxon>Eukaryota</taxon>
        <taxon>Metazoa</taxon>
        <taxon>Chordata</taxon>
        <taxon>Tunicata</taxon>
        <taxon>Ascidiacea</taxon>
        <taxon>Phlebobranchia</taxon>
        <taxon>Cionidae</taxon>
        <taxon>Ciona</taxon>
    </lineage>
</organism>
<reference evidence="1" key="3">
    <citation type="submission" date="2025-08" db="UniProtKB">
        <authorList>
            <consortium name="Ensembl"/>
        </authorList>
    </citation>
    <scope>IDENTIFICATION</scope>
</reference>
<sequence>MLGIMTQQKEENNFIAWSDLIERRFEEQTTERELVKILHIGDVTDHDVADIRVGDEILIGDVTIKNVRLRLYKGTEQSLSDSIELSVKSDIKFMVCPYFPDSHVFDSVGEVIDVYPAVKCRVYPVTSFCVKVDGQQVEVQAFEELNIIKPVLGSSEDFLEVCLVRNLKHLLLSADLSVQFIQKRPNILGDELIKPEDQKLYNLFELATEIWSPDRRPLR</sequence>
<evidence type="ECO:0008006" key="3">
    <source>
        <dbReference type="Google" id="ProtNLM"/>
    </source>
</evidence>
<evidence type="ECO:0000313" key="1">
    <source>
        <dbReference type="Ensembl" id="ENSCINP00000032893.1"/>
    </source>
</evidence>
<reference evidence="2" key="1">
    <citation type="journal article" date="2002" name="Science">
        <title>The draft genome of Ciona intestinalis: insights into chordate and vertebrate origins.</title>
        <authorList>
            <person name="Dehal P."/>
            <person name="Satou Y."/>
            <person name="Campbell R.K."/>
            <person name="Chapman J."/>
            <person name="Degnan B."/>
            <person name="De Tomaso A."/>
            <person name="Davidson B."/>
            <person name="Di Gregorio A."/>
            <person name="Gelpke M."/>
            <person name="Goodstein D.M."/>
            <person name="Harafuji N."/>
            <person name="Hastings K.E."/>
            <person name="Ho I."/>
            <person name="Hotta K."/>
            <person name="Huang W."/>
            <person name="Kawashima T."/>
            <person name="Lemaire P."/>
            <person name="Martinez D."/>
            <person name="Meinertzhagen I.A."/>
            <person name="Necula S."/>
            <person name="Nonaka M."/>
            <person name="Putnam N."/>
            <person name="Rash S."/>
            <person name="Saiga H."/>
            <person name="Satake M."/>
            <person name="Terry A."/>
            <person name="Yamada L."/>
            <person name="Wang H.G."/>
            <person name="Awazu S."/>
            <person name="Azumi K."/>
            <person name="Boore J."/>
            <person name="Branno M."/>
            <person name="Chin-Bow S."/>
            <person name="DeSantis R."/>
            <person name="Doyle S."/>
            <person name="Francino P."/>
            <person name="Keys D.N."/>
            <person name="Haga S."/>
            <person name="Hayashi H."/>
            <person name="Hino K."/>
            <person name="Imai K.S."/>
            <person name="Inaba K."/>
            <person name="Kano S."/>
            <person name="Kobayashi K."/>
            <person name="Kobayashi M."/>
            <person name="Lee B.I."/>
            <person name="Makabe K.W."/>
            <person name="Manohar C."/>
            <person name="Matassi G."/>
            <person name="Medina M."/>
            <person name="Mochizuki Y."/>
            <person name="Mount S."/>
            <person name="Morishita T."/>
            <person name="Miura S."/>
            <person name="Nakayama A."/>
            <person name="Nishizaka S."/>
            <person name="Nomoto H."/>
            <person name="Ohta F."/>
            <person name="Oishi K."/>
            <person name="Rigoutsos I."/>
            <person name="Sano M."/>
            <person name="Sasaki A."/>
            <person name="Sasakura Y."/>
            <person name="Shoguchi E."/>
            <person name="Shin-i T."/>
            <person name="Spagnuolo A."/>
            <person name="Stainier D."/>
            <person name="Suzuki M.M."/>
            <person name="Tassy O."/>
            <person name="Takatori N."/>
            <person name="Tokuoka M."/>
            <person name="Yagi K."/>
            <person name="Yoshizaki F."/>
            <person name="Wada S."/>
            <person name="Zhang C."/>
            <person name="Hyatt P.D."/>
            <person name="Larimer F."/>
            <person name="Detter C."/>
            <person name="Doggett N."/>
            <person name="Glavina T."/>
            <person name="Hawkins T."/>
            <person name="Richardson P."/>
            <person name="Lucas S."/>
            <person name="Kohara Y."/>
            <person name="Levine M."/>
            <person name="Satoh N."/>
            <person name="Rokhsar D.S."/>
        </authorList>
    </citation>
    <scope>NUCLEOTIDE SEQUENCE [LARGE SCALE GENOMIC DNA]</scope>
</reference>
<dbReference type="Ensembl" id="ENSCINT00000033816.1">
    <property type="protein sequence ID" value="ENSCINP00000032893.1"/>
    <property type="gene ID" value="ENSCING00000018897.1"/>
</dbReference>
<name>H2XTA9_CIOIN</name>
<protein>
    <recommendedName>
        <fullName evidence="3">CABIT domain-containing protein</fullName>
    </recommendedName>
</protein>
<dbReference type="Proteomes" id="UP000008144">
    <property type="component" value="Chromosome 6"/>
</dbReference>
<accession>H2XTA9</accession>
<dbReference type="EMBL" id="EAAA01002303">
    <property type="status" value="NOT_ANNOTATED_CDS"/>
    <property type="molecule type" value="Genomic_DNA"/>
</dbReference>
<dbReference type="AlphaFoldDB" id="H2XTA9"/>
<dbReference type="HOGENOM" id="CLU_1261096_0_0_1"/>
<proteinExistence type="predicted"/>